<proteinExistence type="inferred from homology"/>
<dbReference type="GO" id="GO:0005576">
    <property type="term" value="C:extracellular region"/>
    <property type="evidence" value="ECO:0007669"/>
    <property type="project" value="InterPro"/>
</dbReference>
<feature type="chain" id="PRO_5017440296" evidence="5">
    <location>
        <begin position="21"/>
        <end position="469"/>
    </location>
</feature>
<dbReference type="GO" id="GO:0008061">
    <property type="term" value="F:chitin binding"/>
    <property type="evidence" value="ECO:0007669"/>
    <property type="project" value="UniProtKB-KW"/>
</dbReference>
<feature type="domain" description="Chitin-binding type-2" evidence="6">
    <location>
        <begin position="390"/>
        <end position="444"/>
    </location>
</feature>
<keyword evidence="4" id="KW-1015">Disulfide bond</keyword>
<sequence length="469" mass="54481">MWPLNCAFVLLIFMICGCAAKEYKIFCQYDLGSYYYKNASKFYSWNVDLRLCTHLVYGTGVGVNGETGVLKITDKYLLLENDMLNVAHRLKRENVKKVMFTIGGWLEESSDFSRMAADSRKRDRFFTSLIEFMYEWRFDGVQIDWRYPTQRGGKPEDRRNFILLLEELKIVCQEHQFVLMVAVLGRTDRRTLEYYDIPKLVKHVHYINLMHHDNRDPYEMRLGYNAPLSGENSVVDSVKLWKKLGKAPAKLILNIPLFVRSYIMDNHQNTVGSPCKGPGLKTPLTREPGFMTYGEWCGFASSWTQKFDEQAQVPYAYKGDHWISYENARSIWAKMHLLKSHSLGGAMAWTIDSDDFYGKCGETHSLGRVILAALGDITILAPEPSTTESMGLCPKNGFFRQMWDCQLYYECLNGERIDYECLPGYYFDEARIECMPKEQVKCDQNFVTWRPGMPLYNFENMPVNLKIVE</sequence>
<dbReference type="GO" id="GO:0005975">
    <property type="term" value="P:carbohydrate metabolic process"/>
    <property type="evidence" value="ECO:0007669"/>
    <property type="project" value="InterPro"/>
</dbReference>
<dbReference type="PANTHER" id="PTHR11177:SF317">
    <property type="entry name" value="CHITINASE 12-RELATED"/>
    <property type="match status" value="1"/>
</dbReference>
<dbReference type="SMART" id="SM00494">
    <property type="entry name" value="ChtBD2"/>
    <property type="match status" value="1"/>
</dbReference>
<dbReference type="STRING" id="7266.A0A3B0JUW1"/>
<organism evidence="8 9">
    <name type="scientific">Drosophila guanche</name>
    <name type="common">Fruit fly</name>
    <dbReference type="NCBI Taxonomy" id="7266"/>
    <lineage>
        <taxon>Eukaryota</taxon>
        <taxon>Metazoa</taxon>
        <taxon>Ecdysozoa</taxon>
        <taxon>Arthropoda</taxon>
        <taxon>Hexapoda</taxon>
        <taxon>Insecta</taxon>
        <taxon>Pterygota</taxon>
        <taxon>Neoptera</taxon>
        <taxon>Endopterygota</taxon>
        <taxon>Diptera</taxon>
        <taxon>Brachycera</taxon>
        <taxon>Muscomorpha</taxon>
        <taxon>Ephydroidea</taxon>
        <taxon>Drosophilidae</taxon>
        <taxon>Drosophila</taxon>
        <taxon>Sophophora</taxon>
    </lineage>
</organism>
<evidence type="ECO:0000313" key="8">
    <source>
        <dbReference type="EMBL" id="SPP74858.1"/>
    </source>
</evidence>
<dbReference type="OMA" id="LYHECRD"/>
<dbReference type="Proteomes" id="UP000268350">
    <property type="component" value="Unassembled WGS sequence"/>
</dbReference>
<evidence type="ECO:0000256" key="3">
    <source>
        <dbReference type="ARBA" id="ARBA00022729"/>
    </source>
</evidence>
<evidence type="ECO:0000259" key="7">
    <source>
        <dbReference type="PROSITE" id="PS51910"/>
    </source>
</evidence>
<comment type="similarity">
    <text evidence="1">Belongs to the glycosyl hydrolase 18 family. Chitinase class II subfamily.</text>
</comment>
<dbReference type="PROSITE" id="PS51910">
    <property type="entry name" value="GH18_2"/>
    <property type="match status" value="1"/>
</dbReference>
<gene>
    <name evidence="8" type="ORF">DGUA_6G002555</name>
</gene>
<dbReference type="InterPro" id="IPR029070">
    <property type="entry name" value="Chitinase_insertion_sf"/>
</dbReference>
<dbReference type="InterPro" id="IPR002557">
    <property type="entry name" value="Chitin-bd_dom"/>
</dbReference>
<dbReference type="GO" id="GO:0006032">
    <property type="term" value="P:chitin catabolic process"/>
    <property type="evidence" value="ECO:0007669"/>
    <property type="project" value="TreeGrafter"/>
</dbReference>
<dbReference type="Pfam" id="PF00704">
    <property type="entry name" value="Glyco_hydro_18"/>
    <property type="match status" value="1"/>
</dbReference>
<dbReference type="InterPro" id="IPR011583">
    <property type="entry name" value="Chitinase_II/V-like_cat"/>
</dbReference>
<dbReference type="AlphaFoldDB" id="A0A3B0JUW1"/>
<evidence type="ECO:0000259" key="6">
    <source>
        <dbReference type="PROSITE" id="PS50940"/>
    </source>
</evidence>
<reference evidence="9" key="1">
    <citation type="submission" date="2018-01" db="EMBL/GenBank/DDBJ databases">
        <authorList>
            <person name="Alioto T."/>
            <person name="Alioto T."/>
        </authorList>
    </citation>
    <scope>NUCLEOTIDE SEQUENCE [LARGE SCALE GENOMIC DNA]</scope>
</reference>
<dbReference type="PROSITE" id="PS50940">
    <property type="entry name" value="CHIT_BIND_II"/>
    <property type="match status" value="1"/>
</dbReference>
<dbReference type="SUPFAM" id="SSF54556">
    <property type="entry name" value="Chitinase insertion domain"/>
    <property type="match status" value="1"/>
</dbReference>
<dbReference type="Gene3D" id="2.170.140.10">
    <property type="entry name" value="Chitin binding domain"/>
    <property type="match status" value="1"/>
</dbReference>
<keyword evidence="3 5" id="KW-0732">Signal</keyword>
<dbReference type="SUPFAM" id="SSF51445">
    <property type="entry name" value="(Trans)glycosidases"/>
    <property type="match status" value="1"/>
</dbReference>
<evidence type="ECO:0000256" key="2">
    <source>
        <dbReference type="ARBA" id="ARBA00022669"/>
    </source>
</evidence>
<keyword evidence="9" id="KW-1185">Reference proteome</keyword>
<evidence type="ECO:0000313" key="9">
    <source>
        <dbReference type="Proteomes" id="UP000268350"/>
    </source>
</evidence>
<dbReference type="Pfam" id="PF01607">
    <property type="entry name" value="CBM_14"/>
    <property type="match status" value="1"/>
</dbReference>
<evidence type="ECO:0000256" key="1">
    <source>
        <dbReference type="ARBA" id="ARBA00009121"/>
    </source>
</evidence>
<feature type="domain" description="GH18" evidence="7">
    <location>
        <begin position="29"/>
        <end position="377"/>
    </location>
</feature>
<dbReference type="FunFam" id="3.10.50.10:FF:000001">
    <property type="entry name" value="Chitinase 3-like 1"/>
    <property type="match status" value="1"/>
</dbReference>
<dbReference type="InterPro" id="IPR001223">
    <property type="entry name" value="Glyco_hydro18_cat"/>
</dbReference>
<dbReference type="Gene3D" id="3.20.20.80">
    <property type="entry name" value="Glycosidases"/>
    <property type="match status" value="1"/>
</dbReference>
<dbReference type="OrthoDB" id="76388at2759"/>
<dbReference type="SUPFAM" id="SSF57625">
    <property type="entry name" value="Invertebrate chitin-binding proteins"/>
    <property type="match status" value="1"/>
</dbReference>
<name>A0A3B0JUW1_DROGU</name>
<dbReference type="GO" id="GO:0004568">
    <property type="term" value="F:chitinase activity"/>
    <property type="evidence" value="ECO:0007669"/>
    <property type="project" value="TreeGrafter"/>
</dbReference>
<dbReference type="InterPro" id="IPR050314">
    <property type="entry name" value="Glycosyl_Hydrlase_18"/>
</dbReference>
<evidence type="ECO:0000256" key="4">
    <source>
        <dbReference type="ARBA" id="ARBA00023157"/>
    </source>
</evidence>
<dbReference type="InterPro" id="IPR017853">
    <property type="entry name" value="GH"/>
</dbReference>
<dbReference type="SMART" id="SM00636">
    <property type="entry name" value="Glyco_18"/>
    <property type="match status" value="1"/>
</dbReference>
<feature type="signal peptide" evidence="5">
    <location>
        <begin position="1"/>
        <end position="20"/>
    </location>
</feature>
<protein>
    <submittedName>
        <fullName evidence="8">Blast:Acidic mammalian chitinase</fullName>
    </submittedName>
</protein>
<dbReference type="PANTHER" id="PTHR11177">
    <property type="entry name" value="CHITINASE"/>
    <property type="match status" value="1"/>
</dbReference>
<accession>A0A3B0JUW1</accession>
<dbReference type="Gene3D" id="3.10.50.10">
    <property type="match status" value="1"/>
</dbReference>
<dbReference type="EMBL" id="OUUW01000001">
    <property type="protein sequence ID" value="SPP74858.1"/>
    <property type="molecule type" value="Genomic_DNA"/>
</dbReference>
<dbReference type="InterPro" id="IPR036508">
    <property type="entry name" value="Chitin-bd_dom_sf"/>
</dbReference>
<keyword evidence="2" id="KW-0147">Chitin-binding</keyword>
<evidence type="ECO:0000256" key="5">
    <source>
        <dbReference type="SAM" id="SignalP"/>
    </source>
</evidence>